<organism evidence="6 7">
    <name type="scientific">Pseudomonas putida ND6</name>
    <dbReference type="NCBI Taxonomy" id="231023"/>
    <lineage>
        <taxon>Bacteria</taxon>
        <taxon>Pseudomonadati</taxon>
        <taxon>Pseudomonadota</taxon>
        <taxon>Gammaproteobacteria</taxon>
        <taxon>Pseudomonadales</taxon>
        <taxon>Pseudomonadaceae</taxon>
        <taxon>Pseudomonas</taxon>
    </lineage>
</organism>
<dbReference type="InterPro" id="IPR001208">
    <property type="entry name" value="MCM_dom"/>
</dbReference>
<dbReference type="EMBL" id="CP003588">
    <property type="protein sequence ID" value="AFK69268.1"/>
    <property type="molecule type" value="Genomic_DNA"/>
</dbReference>
<evidence type="ECO:0000313" key="6">
    <source>
        <dbReference type="EMBL" id="AFK69268.1"/>
    </source>
</evidence>
<dbReference type="InterPro" id="IPR027417">
    <property type="entry name" value="P-loop_NTPase"/>
</dbReference>
<accession>I3UUU7</accession>
<dbReference type="SUPFAM" id="SSF54211">
    <property type="entry name" value="Ribosomal protein S5 domain 2-like"/>
    <property type="match status" value="1"/>
</dbReference>
<dbReference type="InterPro" id="IPR014721">
    <property type="entry name" value="Ribsml_uS5_D2-typ_fold_subgr"/>
</dbReference>
<sequence length="523" mass="56186">MLRLPWQHWLFFAQPQEAAFSSNNGVFMSLALVHSRAQVGVQAPAVSVETHLANGLPHLTLVGLPETTVKESKDRVRSAIVNSGLKYPQRRITQNLAPADLPKDGGRYDLAIALGILAADGQVPIATLADMECLGELALSGKLRPVQGVLPAALAAREAGRALVVPRENAEEASLAGGLVVYAVGHLLELVAHLNGQVPLPPYAANGLILQQRPYPDLSEVQGQLAAKRALLLAAAGAHNLLFTGPPGTGKTLLASRLPGLLPPLDEHEALEVAAIQSVSGKAPLNSWPQRPFRHPHHSASGPALVGGGSRPQPGEITLAHQGVLFLDELPEFERRVLEVLREPLESGEIVIARARDKVRFPARFQLVAAMNPCPCGYLGDPTGRCRCSTEQIARYRNKLSGPLLDRIDLHLTVARESTTLNNQPCGETSADVAVRVAEARELQHRRQGCANAFLDLEGLRHHCGLVAADQVWLEGACERLTLSLRAAHRLLKVARTLADLEGCETIGRTHLAEALQYRPGSS</sequence>
<reference evidence="6 7" key="1">
    <citation type="journal article" date="2012" name="J. Bacteriol.">
        <title>Complete Genome Sequence of the Naphthalene-Degrading Pseudomonas putida Strain ND6.</title>
        <authorList>
            <person name="Li S."/>
            <person name="Zhao H."/>
            <person name="Li Y."/>
            <person name="Niu S."/>
            <person name="Cai B."/>
        </authorList>
    </citation>
    <scope>NUCLEOTIDE SEQUENCE [LARGE SCALE GENOMIC DNA]</scope>
    <source>
        <strain evidence="6 7">ND6</strain>
    </source>
</reference>
<evidence type="ECO:0000256" key="4">
    <source>
        <dbReference type="SAM" id="MobiDB-lite"/>
    </source>
</evidence>
<dbReference type="PANTHER" id="PTHR32039">
    <property type="entry name" value="MAGNESIUM-CHELATASE SUBUNIT CHLI"/>
    <property type="match status" value="1"/>
</dbReference>
<evidence type="ECO:0000259" key="5">
    <source>
        <dbReference type="PROSITE" id="PS50051"/>
    </source>
</evidence>
<dbReference type="PRINTS" id="PR01657">
    <property type="entry name" value="MCMFAMILY"/>
</dbReference>
<dbReference type="InterPro" id="IPR003593">
    <property type="entry name" value="AAA+_ATPase"/>
</dbReference>
<dbReference type="Gene3D" id="3.30.230.10">
    <property type="match status" value="1"/>
</dbReference>
<comment type="similarity">
    <text evidence="1">Belongs to the Mg-chelatase subunits D/I family. ComM subfamily.</text>
</comment>
<dbReference type="Gene3D" id="3.40.50.300">
    <property type="entry name" value="P-loop containing nucleotide triphosphate hydrolases"/>
    <property type="match status" value="1"/>
</dbReference>
<dbReference type="Proteomes" id="UP000005268">
    <property type="component" value="Chromosome"/>
</dbReference>
<dbReference type="NCBIfam" id="NF007365">
    <property type="entry name" value="PRK09862.1"/>
    <property type="match status" value="1"/>
</dbReference>
<dbReference type="GO" id="GO:0003677">
    <property type="term" value="F:DNA binding"/>
    <property type="evidence" value="ECO:0007669"/>
    <property type="project" value="InterPro"/>
</dbReference>
<evidence type="ECO:0000256" key="2">
    <source>
        <dbReference type="ARBA" id="ARBA00022741"/>
    </source>
</evidence>
<dbReference type="PROSITE" id="PS50051">
    <property type="entry name" value="MCM_2"/>
    <property type="match status" value="1"/>
</dbReference>
<dbReference type="KEGG" id="ppi:YSA_04606"/>
<dbReference type="HOGENOM" id="CLU_026145_1_1_6"/>
<evidence type="ECO:0000256" key="3">
    <source>
        <dbReference type="ARBA" id="ARBA00022840"/>
    </source>
</evidence>
<dbReference type="PANTHER" id="PTHR32039:SF7">
    <property type="entry name" value="COMPETENCE PROTEIN COMM"/>
    <property type="match status" value="1"/>
</dbReference>
<dbReference type="InterPro" id="IPR004482">
    <property type="entry name" value="Mg_chelat-rel"/>
</dbReference>
<dbReference type="AlphaFoldDB" id="I3UUU7"/>
<dbReference type="Pfam" id="PF01078">
    <property type="entry name" value="Mg_chelatase"/>
    <property type="match status" value="1"/>
</dbReference>
<dbReference type="NCBIfam" id="TIGR00368">
    <property type="entry name" value="YifB family Mg chelatase-like AAA ATPase"/>
    <property type="match status" value="1"/>
</dbReference>
<dbReference type="GO" id="GO:0005524">
    <property type="term" value="F:ATP binding"/>
    <property type="evidence" value="ECO:0007669"/>
    <property type="project" value="UniProtKB-KW"/>
</dbReference>
<evidence type="ECO:0000256" key="1">
    <source>
        <dbReference type="ARBA" id="ARBA00006354"/>
    </source>
</evidence>
<proteinExistence type="inferred from homology"/>
<feature type="domain" description="MCM C-terminal AAA(+) ATPase" evidence="5">
    <location>
        <begin position="313"/>
        <end position="414"/>
    </location>
</feature>
<dbReference type="Pfam" id="PF13541">
    <property type="entry name" value="ChlI"/>
    <property type="match status" value="1"/>
</dbReference>
<evidence type="ECO:0000313" key="7">
    <source>
        <dbReference type="Proteomes" id="UP000005268"/>
    </source>
</evidence>
<keyword evidence="2" id="KW-0547">Nucleotide-binding</keyword>
<dbReference type="InterPro" id="IPR000523">
    <property type="entry name" value="Mg_chelatse_chII-like_cat_dom"/>
</dbReference>
<protein>
    <submittedName>
        <fullName evidence="6">Mg chelatase, subunit ChlI</fullName>
    </submittedName>
</protein>
<dbReference type="InterPro" id="IPR045006">
    <property type="entry name" value="CHLI-like"/>
</dbReference>
<dbReference type="InterPro" id="IPR020568">
    <property type="entry name" value="Ribosomal_Su5_D2-typ_SF"/>
</dbReference>
<dbReference type="SUPFAM" id="SSF52540">
    <property type="entry name" value="P-loop containing nucleoside triphosphate hydrolases"/>
    <property type="match status" value="1"/>
</dbReference>
<dbReference type="PATRIC" id="fig|231023.4.peg.2236"/>
<feature type="region of interest" description="Disordered" evidence="4">
    <location>
        <begin position="287"/>
        <end position="308"/>
    </location>
</feature>
<name>I3UUU7_PSEPU</name>
<dbReference type="Pfam" id="PF13335">
    <property type="entry name" value="Mg_chelatase_C"/>
    <property type="match status" value="1"/>
</dbReference>
<dbReference type="SMART" id="SM00382">
    <property type="entry name" value="AAA"/>
    <property type="match status" value="1"/>
</dbReference>
<keyword evidence="3" id="KW-0067">ATP-binding</keyword>
<gene>
    <name evidence="6" type="ORF">YSA_04606</name>
</gene>
<dbReference type="InterPro" id="IPR025158">
    <property type="entry name" value="Mg_chelat-rel_C"/>
</dbReference>